<keyword evidence="1" id="KW-0812">Transmembrane</keyword>
<keyword evidence="3" id="KW-1185">Reference proteome</keyword>
<evidence type="ECO:0000313" key="2">
    <source>
        <dbReference type="EMBL" id="CAE1237267.1"/>
    </source>
</evidence>
<accession>A0A812BMW8</accession>
<protein>
    <submittedName>
        <fullName evidence="2">Uncharacterized protein</fullName>
    </submittedName>
</protein>
<dbReference type="EMBL" id="CAHIKZ030000759">
    <property type="protein sequence ID" value="CAE1237267.1"/>
    <property type="molecule type" value="Genomic_DNA"/>
</dbReference>
<evidence type="ECO:0000313" key="3">
    <source>
        <dbReference type="Proteomes" id="UP000597762"/>
    </source>
</evidence>
<comment type="caution">
    <text evidence="2">The sequence shown here is derived from an EMBL/GenBank/DDBJ whole genome shotgun (WGS) entry which is preliminary data.</text>
</comment>
<dbReference type="AlphaFoldDB" id="A0A812BMW8"/>
<name>A0A812BMW8_ACAPH</name>
<feature type="transmembrane region" description="Helical" evidence="1">
    <location>
        <begin position="41"/>
        <end position="70"/>
    </location>
</feature>
<feature type="transmembrane region" description="Helical" evidence="1">
    <location>
        <begin position="100"/>
        <end position="121"/>
    </location>
</feature>
<gene>
    <name evidence="2" type="ORF">SPHA_20669</name>
</gene>
<keyword evidence="1" id="KW-0472">Membrane</keyword>
<dbReference type="Proteomes" id="UP000597762">
    <property type="component" value="Unassembled WGS sequence"/>
</dbReference>
<keyword evidence="1" id="KW-1133">Transmembrane helix</keyword>
<proteinExistence type="predicted"/>
<evidence type="ECO:0000256" key="1">
    <source>
        <dbReference type="SAM" id="Phobius"/>
    </source>
</evidence>
<sequence length="173" mass="20455">MITYFFLLHPYNNHLPYPHNDHLLSFILTSFHIPHKPPSNILIMITYLLFSYILTTTTFHILIMITYFFLLRPYNNNLPYPHNDHLLLSLTLQQPQSTYFLSYILTTTTFHILIMITYFFLLHPYNNHLPYPHNDHLLSFSDTSLSNNNLPYPHNDHLLLSLTSLQQPPSISS</sequence>
<reference evidence="2" key="1">
    <citation type="submission" date="2021-01" db="EMBL/GenBank/DDBJ databases">
        <authorList>
            <person name="Li R."/>
            <person name="Bekaert M."/>
        </authorList>
    </citation>
    <scope>NUCLEOTIDE SEQUENCE</scope>
    <source>
        <strain evidence="2">Farmed</strain>
    </source>
</reference>
<organism evidence="2 3">
    <name type="scientific">Acanthosepion pharaonis</name>
    <name type="common">Pharaoh cuttlefish</name>
    <name type="synonym">Sepia pharaonis</name>
    <dbReference type="NCBI Taxonomy" id="158019"/>
    <lineage>
        <taxon>Eukaryota</taxon>
        <taxon>Metazoa</taxon>
        <taxon>Spiralia</taxon>
        <taxon>Lophotrochozoa</taxon>
        <taxon>Mollusca</taxon>
        <taxon>Cephalopoda</taxon>
        <taxon>Coleoidea</taxon>
        <taxon>Decapodiformes</taxon>
        <taxon>Sepiida</taxon>
        <taxon>Sepiina</taxon>
        <taxon>Sepiidae</taxon>
        <taxon>Acanthosepion</taxon>
    </lineage>
</organism>